<gene>
    <name evidence="1" type="ORF">LMI_1082</name>
    <name evidence="2" type="ORF">SAMN02982997_02650</name>
</gene>
<reference evidence="1" key="1">
    <citation type="submission" date="2014-09" db="EMBL/GenBank/DDBJ databases">
        <authorList>
            <person name="GOMEZ-VALERO Laura"/>
        </authorList>
    </citation>
    <scope>NUCLEOTIDE SEQUENCE</scope>
    <source>
        <strain evidence="1">ATCC33218</strain>
    </source>
</reference>
<evidence type="ECO:0000313" key="3">
    <source>
        <dbReference type="Proteomes" id="UP000032414"/>
    </source>
</evidence>
<dbReference type="RefSeq" id="WP_045098815.1">
    <property type="nucleotide sequence ID" value="NZ_CP020614.1"/>
</dbReference>
<evidence type="ECO:0000313" key="1">
    <source>
        <dbReference type="EMBL" id="CEG60397.1"/>
    </source>
</evidence>
<evidence type="ECO:0000313" key="4">
    <source>
        <dbReference type="Proteomes" id="UP000182998"/>
    </source>
</evidence>
<keyword evidence="4" id="KW-1185">Reference proteome</keyword>
<dbReference type="KEGG" id="tmc:LMI_1082"/>
<sequence length="393" mass="44839">MVVLSFGQAILLLMDHYRADEAITENLKKIYIKGVETAEDYQKIMDLFHKSGLGSQYEISTDASVINEDSSRRYFETHLAYETLFVSLDQLKLADITAHYNALYSMLSEELRNKFDGYIAGQIVPKNDNFATEYMDAFAKIKTSESYSHFSDTQKDTLVLILKCSWLGVMMAMAKFPALPLNLYGTGFFSEKDRGRITKQGQVAPMSEEFLKRMPYYSNHFGLMKSYMPVPKGDVIFAENGFNFVKPSDQNTFDPTASWPKKNFSTLVNPFSCSISGTTLSQLRCMKSLKENGQMEFDSLEKFSTFLKCFTSSLLFNSGGHVYNEFLAVLKIPEINDNFNFIEGFETIDAITLLWNGNERAFNKAIEDTIDYTKLILAKQECHEQIKESIQLK</sequence>
<proteinExistence type="predicted"/>
<dbReference type="EMBL" id="LN614830">
    <property type="protein sequence ID" value="CEG60397.1"/>
    <property type="molecule type" value="Genomic_DNA"/>
</dbReference>
<accession>A0A098GEH3</accession>
<reference evidence="2 4" key="3">
    <citation type="submission" date="2016-10" db="EMBL/GenBank/DDBJ databases">
        <authorList>
            <person name="Varghese N."/>
            <person name="Submissions S."/>
        </authorList>
    </citation>
    <scope>NUCLEOTIDE SEQUENCE [LARGE SCALE GENOMIC DNA]</scope>
    <source>
        <strain evidence="2 4">ATCC 33218</strain>
    </source>
</reference>
<dbReference type="PATRIC" id="fig|451.8.peg.184"/>
<reference evidence="3" key="2">
    <citation type="submission" date="2014-09" db="EMBL/GenBank/DDBJ databases">
        <authorList>
            <person name="Gomez-Valero L."/>
        </authorList>
    </citation>
    <scope>NUCLEOTIDE SEQUENCE [LARGE SCALE GENOMIC DNA]</scope>
    <source>
        <strain evidence="3">ATCC33218</strain>
    </source>
</reference>
<dbReference type="Proteomes" id="UP000032414">
    <property type="component" value="Chromosome I"/>
</dbReference>
<organism evidence="1 3">
    <name type="scientific">Legionella micdadei</name>
    <name type="common">Tatlockia micdadei</name>
    <dbReference type="NCBI Taxonomy" id="451"/>
    <lineage>
        <taxon>Bacteria</taxon>
        <taxon>Pseudomonadati</taxon>
        <taxon>Pseudomonadota</taxon>
        <taxon>Gammaproteobacteria</taxon>
        <taxon>Legionellales</taxon>
        <taxon>Legionellaceae</taxon>
        <taxon>Legionella</taxon>
    </lineage>
</organism>
<dbReference type="EMBL" id="FMVN01000015">
    <property type="protein sequence ID" value="SCY72243.1"/>
    <property type="molecule type" value="Genomic_DNA"/>
</dbReference>
<dbReference type="HOGENOM" id="CLU_054739_0_0_6"/>
<protein>
    <submittedName>
        <fullName evidence="1">Uncharacterized protein</fullName>
    </submittedName>
</protein>
<evidence type="ECO:0000313" key="2">
    <source>
        <dbReference type="EMBL" id="SCY72243.1"/>
    </source>
</evidence>
<dbReference type="AlphaFoldDB" id="A0A098GEH3"/>
<name>A0A098GEH3_LEGMI</name>
<dbReference type="Proteomes" id="UP000182998">
    <property type="component" value="Unassembled WGS sequence"/>
</dbReference>
<dbReference type="OrthoDB" id="5652986at2"/>